<feature type="compositionally biased region" description="Basic residues" evidence="1">
    <location>
        <begin position="1"/>
        <end position="21"/>
    </location>
</feature>
<proteinExistence type="predicted"/>
<sequence>MKVKGKKQKAKSKKQKAKIQKQKADKSFLLSACGLFASIICSIT</sequence>
<organism evidence="2 3">
    <name type="scientific">Providencia alcalifaciens 205/92</name>
    <dbReference type="NCBI Taxonomy" id="1256988"/>
    <lineage>
        <taxon>Bacteria</taxon>
        <taxon>Pseudomonadati</taxon>
        <taxon>Pseudomonadota</taxon>
        <taxon>Gammaproteobacteria</taxon>
        <taxon>Enterobacterales</taxon>
        <taxon>Morganellaceae</taxon>
        <taxon>Providencia</taxon>
    </lineage>
</organism>
<dbReference type="EMBL" id="JALD01000066">
    <property type="protein sequence ID" value="EUD09737.1"/>
    <property type="molecule type" value="Genomic_DNA"/>
</dbReference>
<dbReference type="Proteomes" id="UP000022311">
    <property type="component" value="Unassembled WGS sequence"/>
</dbReference>
<dbReference type="AlphaFoldDB" id="A0AAV3M208"/>
<name>A0AAV3M208_9GAMM</name>
<gene>
    <name evidence="2" type="ORF">HMPREF1563_0128</name>
</gene>
<accession>A0AAV3M208</accession>
<protein>
    <submittedName>
        <fullName evidence="2">Uncharacterized protein</fullName>
    </submittedName>
</protein>
<reference evidence="2 3" key="1">
    <citation type="submission" date="2014-01" db="EMBL/GenBank/DDBJ databases">
        <authorList>
            <person name="Durkin A.S."/>
            <person name="McCorrison J."/>
            <person name="Torralba M."/>
            <person name="Gillis M."/>
            <person name="Haft D.H."/>
            <person name="Methe B."/>
            <person name="Sutton G."/>
            <person name="Nelson K.E."/>
        </authorList>
    </citation>
    <scope>NUCLEOTIDE SEQUENCE [LARGE SCALE GENOMIC DNA]</scope>
    <source>
        <strain evidence="2 3">205/92</strain>
    </source>
</reference>
<evidence type="ECO:0000256" key="1">
    <source>
        <dbReference type="SAM" id="MobiDB-lite"/>
    </source>
</evidence>
<feature type="region of interest" description="Disordered" evidence="1">
    <location>
        <begin position="1"/>
        <end position="22"/>
    </location>
</feature>
<comment type="caution">
    <text evidence="2">The sequence shown here is derived from an EMBL/GenBank/DDBJ whole genome shotgun (WGS) entry which is preliminary data.</text>
</comment>
<evidence type="ECO:0000313" key="2">
    <source>
        <dbReference type="EMBL" id="EUD09737.1"/>
    </source>
</evidence>
<evidence type="ECO:0000313" key="3">
    <source>
        <dbReference type="Proteomes" id="UP000022311"/>
    </source>
</evidence>